<dbReference type="PROSITE" id="PS00608">
    <property type="entry name" value="GLYCOSYL_HYDROL_F2_2"/>
    <property type="match status" value="1"/>
</dbReference>
<evidence type="ECO:0000259" key="7">
    <source>
        <dbReference type="Pfam" id="PF16355"/>
    </source>
</evidence>
<keyword evidence="10" id="KW-1185">Reference proteome</keyword>
<dbReference type="InterPro" id="IPR006101">
    <property type="entry name" value="Glyco_hydro_2"/>
</dbReference>
<dbReference type="Pfam" id="PF18565">
    <property type="entry name" value="Glyco_hydro2_C5"/>
    <property type="match status" value="1"/>
</dbReference>
<evidence type="ECO:0000259" key="4">
    <source>
        <dbReference type="Pfam" id="PF00703"/>
    </source>
</evidence>
<dbReference type="Pfam" id="PF16355">
    <property type="entry name" value="DUF4982"/>
    <property type="match status" value="1"/>
</dbReference>
<dbReference type="Proteomes" id="UP001296943">
    <property type="component" value="Unassembled WGS sequence"/>
</dbReference>
<dbReference type="InterPro" id="IPR040605">
    <property type="entry name" value="Glyco_hydro2_dom5"/>
</dbReference>
<accession>A0ABS2N147</accession>
<dbReference type="InterPro" id="IPR006102">
    <property type="entry name" value="Ig-like_GH2"/>
</dbReference>
<dbReference type="PRINTS" id="PR00132">
    <property type="entry name" value="GLHYDRLASE2"/>
</dbReference>
<gene>
    <name evidence="9" type="ORF">JOC48_002366</name>
</gene>
<protein>
    <submittedName>
        <fullName evidence="9">Beta-galactosidase</fullName>
        <ecNumber evidence="9">3.2.1.23</ecNumber>
    </submittedName>
</protein>
<dbReference type="EMBL" id="JAFBDR010000012">
    <property type="protein sequence ID" value="MBM7571865.1"/>
    <property type="molecule type" value="Genomic_DNA"/>
</dbReference>
<dbReference type="Gene3D" id="2.60.120.260">
    <property type="entry name" value="Galactose-binding domain-like"/>
    <property type="match status" value="1"/>
</dbReference>
<dbReference type="InterPro" id="IPR032311">
    <property type="entry name" value="DUF4982"/>
</dbReference>
<name>A0ABS2N147_9BACI</name>
<keyword evidence="2 9" id="KW-0378">Hydrolase</keyword>
<evidence type="ECO:0000256" key="2">
    <source>
        <dbReference type="ARBA" id="ARBA00022801"/>
    </source>
</evidence>
<evidence type="ECO:0000313" key="9">
    <source>
        <dbReference type="EMBL" id="MBM7571865.1"/>
    </source>
</evidence>
<evidence type="ECO:0000259" key="8">
    <source>
        <dbReference type="Pfam" id="PF18565"/>
    </source>
</evidence>
<comment type="caution">
    <text evidence="9">The sequence shown here is derived from an EMBL/GenBank/DDBJ whole genome shotgun (WGS) entry which is preliminary data.</text>
</comment>
<dbReference type="Gene3D" id="2.60.40.10">
    <property type="entry name" value="Immunoglobulins"/>
    <property type="match status" value="3"/>
</dbReference>
<dbReference type="PANTHER" id="PTHR42732">
    <property type="entry name" value="BETA-GALACTOSIDASE"/>
    <property type="match status" value="1"/>
</dbReference>
<dbReference type="SUPFAM" id="SSF49373">
    <property type="entry name" value="Invasin/intimin cell-adhesion fragments"/>
    <property type="match status" value="1"/>
</dbReference>
<dbReference type="Gene3D" id="3.20.20.80">
    <property type="entry name" value="Glycosidases"/>
    <property type="match status" value="1"/>
</dbReference>
<dbReference type="Pfam" id="PF00703">
    <property type="entry name" value="Glyco_hydro_2"/>
    <property type="match status" value="1"/>
</dbReference>
<keyword evidence="3 9" id="KW-0326">Glycosidase</keyword>
<dbReference type="SUPFAM" id="SSF49303">
    <property type="entry name" value="beta-Galactosidase/glucuronidase domain"/>
    <property type="match status" value="1"/>
</dbReference>
<feature type="domain" description="DUF4982" evidence="7">
    <location>
        <begin position="606"/>
        <end position="684"/>
    </location>
</feature>
<evidence type="ECO:0000313" key="10">
    <source>
        <dbReference type="Proteomes" id="UP001296943"/>
    </source>
</evidence>
<dbReference type="InterPro" id="IPR013783">
    <property type="entry name" value="Ig-like_fold"/>
</dbReference>
<proteinExistence type="inferred from homology"/>
<dbReference type="InterPro" id="IPR023232">
    <property type="entry name" value="Glyco_hydro_2_AS"/>
</dbReference>
<evidence type="ECO:0000256" key="3">
    <source>
        <dbReference type="ARBA" id="ARBA00023295"/>
    </source>
</evidence>
<sequence>MGNFSRLRESFDFNWKFTKGDPANAEAKHFDDGNWRKLTVPHDWSIEGPFSKNHKAGGDGGYLPTGIGWYRKHFHIKGKTNLEKVFIEFDGVYCNSEVWINGNYLGKRHSGYSGFQYDITSYLEEENVIAVRVDNSQQPSSRWYTGSGIYRHTWLVYTNKVYVPFNGTYITTPEVSAESAIIHAKTNVVNQENQSQNVMLHTTLFNSENKEVGEVKTDCVIDTGDTFECSQKLEIANPSLWSVENPYLYKLKTKILIDNKIVDKVVTPIGIRKIHFDSEKGFYLNDQQVKINGVCLHHDAGAVGAAVPERVLERRLEKLKEMGCNAIRMSHNIPSPEMLDLCDQMGFLVMDEPFDEWMIYKSKAIADGRKLKEDEHFGYFQYFEEDYEKDLTFMLHRDRNHPSVIMWSVGNEIPEQKVLDGHKILKKLVDICHQEDPTRPVTVACDQIKAEPEEARQEFLELLDVVGYNYVDRWRTRTETYYTEDKMENPHWKVIGSENRSIQSVRGEYVLDNQSSSWWRGPYHTNMIRVEQLWKFTKMNDYVAGDFMWTGIDYLGESRWPKKNSSCAPIDLCGFPKDAFYFYQSQWTTEDVLHVFPHWNWEGMEGKVIPVICYTNCDSVELFVNGKSFGEKSYEFPLQGMSEKYGHYEKPFQYPTTADLHLSWDVPYEPGTIKAVGKKNNQVVRSETITTTGSPHQIRLTADRSKLIADQRDVSHITIEILDENGRVVPTADNEILLTVEGEGTLIGLDNGNPKSHEDFKSNRRKAFNGLALVIIQSTLNAGKVKVTATAKGLETASILLDTEQLYD</sequence>
<organism evidence="9 10">
    <name type="scientific">Aquibacillus albus</name>
    <dbReference type="NCBI Taxonomy" id="1168171"/>
    <lineage>
        <taxon>Bacteria</taxon>
        <taxon>Bacillati</taxon>
        <taxon>Bacillota</taxon>
        <taxon>Bacilli</taxon>
        <taxon>Bacillales</taxon>
        <taxon>Bacillaceae</taxon>
        <taxon>Aquibacillus</taxon>
    </lineage>
</organism>
<evidence type="ECO:0000259" key="6">
    <source>
        <dbReference type="Pfam" id="PF02837"/>
    </source>
</evidence>
<dbReference type="PANTHER" id="PTHR42732:SF1">
    <property type="entry name" value="BETA-MANNOSIDASE"/>
    <property type="match status" value="1"/>
</dbReference>
<dbReference type="EC" id="3.2.1.23" evidence="9"/>
<comment type="similarity">
    <text evidence="1">Belongs to the glycosyl hydrolase 2 family.</text>
</comment>
<dbReference type="InterPro" id="IPR017853">
    <property type="entry name" value="GH"/>
</dbReference>
<feature type="domain" description="Glycoside hydrolase family 2" evidence="8">
    <location>
        <begin position="698"/>
        <end position="799"/>
    </location>
</feature>
<dbReference type="SUPFAM" id="SSF49785">
    <property type="entry name" value="Galactose-binding domain-like"/>
    <property type="match status" value="1"/>
</dbReference>
<dbReference type="SUPFAM" id="SSF51445">
    <property type="entry name" value="(Trans)glycosidases"/>
    <property type="match status" value="1"/>
</dbReference>
<dbReference type="InterPro" id="IPR008979">
    <property type="entry name" value="Galactose-bd-like_sf"/>
</dbReference>
<feature type="domain" description="Glycoside hydrolase family 2 catalytic" evidence="5">
    <location>
        <begin position="280"/>
        <end position="481"/>
    </location>
</feature>
<evidence type="ECO:0000256" key="1">
    <source>
        <dbReference type="ARBA" id="ARBA00007401"/>
    </source>
</evidence>
<dbReference type="InterPro" id="IPR006103">
    <property type="entry name" value="Glyco_hydro_2_cat"/>
</dbReference>
<feature type="domain" description="Glycoside hydrolase family 2 immunoglobulin-like beta-sandwich" evidence="4">
    <location>
        <begin position="170"/>
        <end position="272"/>
    </location>
</feature>
<dbReference type="Pfam" id="PF02836">
    <property type="entry name" value="Glyco_hydro_2_C"/>
    <property type="match status" value="1"/>
</dbReference>
<reference evidence="9 10" key="1">
    <citation type="submission" date="2021-01" db="EMBL/GenBank/DDBJ databases">
        <title>Genomic Encyclopedia of Type Strains, Phase IV (KMG-IV): sequencing the most valuable type-strain genomes for metagenomic binning, comparative biology and taxonomic classification.</title>
        <authorList>
            <person name="Goeker M."/>
        </authorList>
    </citation>
    <scope>NUCLEOTIDE SEQUENCE [LARGE SCALE GENOMIC DNA]</scope>
    <source>
        <strain evidence="9 10">DSM 23711</strain>
    </source>
</reference>
<dbReference type="GO" id="GO:0004565">
    <property type="term" value="F:beta-galactosidase activity"/>
    <property type="evidence" value="ECO:0007669"/>
    <property type="project" value="UniProtKB-EC"/>
</dbReference>
<dbReference type="InterPro" id="IPR051913">
    <property type="entry name" value="GH2_Domain-Containing"/>
</dbReference>
<evidence type="ECO:0000259" key="5">
    <source>
        <dbReference type="Pfam" id="PF02836"/>
    </source>
</evidence>
<dbReference type="InterPro" id="IPR006104">
    <property type="entry name" value="Glyco_hydro_2_N"/>
</dbReference>
<dbReference type="InterPro" id="IPR008964">
    <property type="entry name" value="Invasin/intimin_cell_adhesion"/>
</dbReference>
<dbReference type="Pfam" id="PF02837">
    <property type="entry name" value="Glyco_hydro_2_N"/>
    <property type="match status" value="1"/>
</dbReference>
<dbReference type="RefSeq" id="WP_204499851.1">
    <property type="nucleotide sequence ID" value="NZ_JAFBDR010000012.1"/>
</dbReference>
<dbReference type="InterPro" id="IPR036156">
    <property type="entry name" value="Beta-gal/glucu_dom_sf"/>
</dbReference>
<feature type="domain" description="Glycosyl hydrolases family 2 sugar binding" evidence="6">
    <location>
        <begin position="66"/>
        <end position="155"/>
    </location>
</feature>